<dbReference type="KEGG" id="pseg:D3H65_10185"/>
<accession>A0A3B7MV71</accession>
<keyword evidence="3" id="KW-1185">Reference proteome</keyword>
<dbReference type="SUPFAM" id="SSF49373">
    <property type="entry name" value="Invasin/intimin cell-adhesion fragments"/>
    <property type="match status" value="2"/>
</dbReference>
<name>A0A3B7MV71_9BACT</name>
<evidence type="ECO:0000313" key="3">
    <source>
        <dbReference type="Proteomes" id="UP000263900"/>
    </source>
</evidence>
<dbReference type="OrthoDB" id="355609at2"/>
<dbReference type="InterPro" id="IPR026444">
    <property type="entry name" value="Secre_tail"/>
</dbReference>
<evidence type="ECO:0000259" key="1">
    <source>
        <dbReference type="Pfam" id="PF18676"/>
    </source>
</evidence>
<dbReference type="AlphaFoldDB" id="A0A3B7MV71"/>
<reference evidence="2 3" key="1">
    <citation type="submission" date="2018-09" db="EMBL/GenBank/DDBJ databases">
        <title>Genome sequencing of strain 6GH32-13.</title>
        <authorList>
            <person name="Weon H.-Y."/>
            <person name="Heo J."/>
            <person name="Kwon S.-W."/>
        </authorList>
    </citation>
    <scope>NUCLEOTIDE SEQUENCE [LARGE SCALE GENOMIC DNA]</scope>
    <source>
        <strain evidence="2 3">5GH32-13</strain>
    </source>
</reference>
<protein>
    <submittedName>
        <fullName evidence="2">T9SS C-terminal target domain-containing protein</fullName>
    </submittedName>
</protein>
<feature type="domain" description="MBG" evidence="1">
    <location>
        <begin position="774"/>
        <end position="848"/>
    </location>
</feature>
<sequence>MFLFAAVTAPVLLHKPIIMRLKLTLLFLLFCATTCVHAQPRKWYWVGGYGSASTSIQTVSNWNSKLGGGTGGTVHPGANNAATSITKGDTLVIDGSNIGFGVVAGTDTIRIPIFTQNEPARIHIINGARVLFHKSTATGTNTLTITPTDPNGSSDGKDIYIDTTSGLNIRHNGLGTGAAVLSLNVKARALIEGNLAITGGVNNRLAVPAGGMIPAVRFAPGSTFRTAVISASAFNNAGAAGSVLFEPGSTLIYDGSYSPEGNSSTVQLLTFMPGSNYIINSSTTGQPGSFFNSKSYGNVIVGDGVKTVTVPAGGSVQIDTLIVRTGSTFTINGSTPTTIKGNLTVDGTLAAAGTQTITFGGNGVRQVVAGNGAITFPNLTVSPAAWVALARNITVTTSAAISGRINFGTFQLTDNGATTATFTTTAGAVLQTANTNGFDPITGSVKMQGSKTYAPRTSYIIDAPTATPFGISTLPDPTPLTVGYLKLNASGQVTTNTSIQIADSLVMQSGLLNIRTSESVELAAGASLKGSNYGPANYIITNVDKTSGAQAIFAYKGIAAPTVVPIGSAANYLPVTFRPDGPVDVTMTVFEGVTDNAAPNGLSLPAAALDTMVNAVWKINRTAGTANCDIALQWTAGLEGTSFKTLALSNIGISSLDANLPAWQTPLGTGLANRTARAILNDLSPLVVTKFAAGMQQVIFDPLPVKTYGDAIFDPAAITNTPAVPITYSSDNQQVAVVSAGKLQIVGAGTATITASQAGATSRTQALTINKALLTIKANDSTMRPNNPITGFSFTYSGFKYADGPAQLTTLPVATSDATVNSPEGVYSLIPGNAQSPNYTFQYVNGVLRLAKDPQSITFASVADKLYGDADFDPGAVASSNLPVRYTSSNPAVAITVDDDRKVRVIGIGITTITASQPGDVSYTTAVSIPRTLRVNKAPLIIQPGDTTKVQGQPNPEFKTIKYTGFVNGEDPSVLTRLPILSTTAVLTSFAGNYPIIASQATAVNYNIVFVPGTLKVSPIDESKDTRQLQAYSNSRNTVRVQIKVTVPGWANILLYDLQGKLVARQKVRLNHAQGVNDFDIPVHYMDPGIYSVQVIGEGWKLQKNIAILP</sequence>
<proteinExistence type="predicted"/>
<dbReference type="InterPro" id="IPR041286">
    <property type="entry name" value="MBG_2"/>
</dbReference>
<dbReference type="Proteomes" id="UP000263900">
    <property type="component" value="Chromosome"/>
</dbReference>
<dbReference type="Pfam" id="PF18676">
    <property type="entry name" value="MBG_2"/>
    <property type="match status" value="2"/>
</dbReference>
<dbReference type="InterPro" id="IPR008964">
    <property type="entry name" value="Invasin/intimin_cell_adhesion"/>
</dbReference>
<evidence type="ECO:0000313" key="2">
    <source>
        <dbReference type="EMBL" id="AXY74321.1"/>
    </source>
</evidence>
<gene>
    <name evidence="2" type="ORF">D3H65_10185</name>
</gene>
<organism evidence="2 3">
    <name type="scientific">Paraflavitalea soli</name>
    <dbReference type="NCBI Taxonomy" id="2315862"/>
    <lineage>
        <taxon>Bacteria</taxon>
        <taxon>Pseudomonadati</taxon>
        <taxon>Bacteroidota</taxon>
        <taxon>Chitinophagia</taxon>
        <taxon>Chitinophagales</taxon>
        <taxon>Chitinophagaceae</taxon>
        <taxon>Paraflavitalea</taxon>
    </lineage>
</organism>
<dbReference type="NCBIfam" id="TIGR04183">
    <property type="entry name" value="Por_Secre_tail"/>
    <property type="match status" value="1"/>
</dbReference>
<feature type="domain" description="MBG" evidence="1">
    <location>
        <begin position="940"/>
        <end position="1015"/>
    </location>
</feature>
<dbReference type="EMBL" id="CP032157">
    <property type="protein sequence ID" value="AXY74321.1"/>
    <property type="molecule type" value="Genomic_DNA"/>
</dbReference>
<dbReference type="Gene3D" id="3.30.160.710">
    <property type="match status" value="1"/>
</dbReference>
<dbReference type="Gene3D" id="2.60.40.1080">
    <property type="match status" value="2"/>
</dbReference>